<gene>
    <name evidence="2" type="ORF">GCM10022224_080160</name>
</gene>
<sequence>MGDAGAVQREPQAVCGFPSGPARVVYTMRIMKKIGIRDARARLAELIEAAGGGDPVVLTRRGPGRNEAVLLPVEAAAVWRRHLAEQEAERERREQEKALGERLPATQRVPVCPYCKSSFLQVAYTGPVVNALVNTADPAAGVQGVVVDPDVGQLDKVAWVRCASCWEPLADGPRQHGSPAHRAAVEIAENASWADVPWEVTDPWVVKEQEMGRSSRIVLQHDLARGKVQRVSMWEYITGITDAEREQMRAERLARGEPYDYDLWDDEA</sequence>
<comment type="caution">
    <text evidence="2">The sequence shown here is derived from an EMBL/GenBank/DDBJ whole genome shotgun (WGS) entry which is preliminary data.</text>
</comment>
<protein>
    <recommendedName>
        <fullName evidence="4">Antitoxin</fullName>
    </recommendedName>
</protein>
<name>A0ABP7DCE0_9ACTN</name>
<organism evidence="2 3">
    <name type="scientific">Nonomuraea antimicrobica</name>
    <dbReference type="NCBI Taxonomy" id="561173"/>
    <lineage>
        <taxon>Bacteria</taxon>
        <taxon>Bacillati</taxon>
        <taxon>Actinomycetota</taxon>
        <taxon>Actinomycetes</taxon>
        <taxon>Streptosporangiales</taxon>
        <taxon>Streptosporangiaceae</taxon>
        <taxon>Nonomuraea</taxon>
    </lineage>
</organism>
<dbReference type="NCBIfam" id="TIGR01552">
    <property type="entry name" value="phd_fam"/>
    <property type="match status" value="1"/>
</dbReference>
<dbReference type="Gene3D" id="3.40.1620.10">
    <property type="entry name" value="YefM-like domain"/>
    <property type="match status" value="1"/>
</dbReference>
<dbReference type="InterPro" id="IPR036165">
    <property type="entry name" value="YefM-like_sf"/>
</dbReference>
<keyword evidence="3" id="KW-1185">Reference proteome</keyword>
<dbReference type="InterPro" id="IPR006442">
    <property type="entry name" value="Antitoxin_Phd/YefM"/>
</dbReference>
<evidence type="ECO:0000313" key="3">
    <source>
        <dbReference type="Proteomes" id="UP001500902"/>
    </source>
</evidence>
<dbReference type="EMBL" id="BAAAZP010000169">
    <property type="protein sequence ID" value="GAA3702338.1"/>
    <property type="molecule type" value="Genomic_DNA"/>
</dbReference>
<evidence type="ECO:0000256" key="1">
    <source>
        <dbReference type="ARBA" id="ARBA00009981"/>
    </source>
</evidence>
<reference evidence="3" key="1">
    <citation type="journal article" date="2019" name="Int. J. Syst. Evol. Microbiol.">
        <title>The Global Catalogue of Microorganisms (GCM) 10K type strain sequencing project: providing services to taxonomists for standard genome sequencing and annotation.</title>
        <authorList>
            <consortium name="The Broad Institute Genomics Platform"/>
            <consortium name="The Broad Institute Genome Sequencing Center for Infectious Disease"/>
            <person name="Wu L."/>
            <person name="Ma J."/>
        </authorList>
    </citation>
    <scope>NUCLEOTIDE SEQUENCE [LARGE SCALE GENOMIC DNA]</scope>
    <source>
        <strain evidence="3">JCM 16904</strain>
    </source>
</reference>
<dbReference type="Pfam" id="PF02604">
    <property type="entry name" value="PhdYeFM_antitox"/>
    <property type="match status" value="1"/>
</dbReference>
<comment type="similarity">
    <text evidence="1">Belongs to the phD/YefM antitoxin family.</text>
</comment>
<proteinExistence type="inferred from homology"/>
<accession>A0ABP7DCE0</accession>
<evidence type="ECO:0000313" key="2">
    <source>
        <dbReference type="EMBL" id="GAA3702338.1"/>
    </source>
</evidence>
<dbReference type="Proteomes" id="UP001500902">
    <property type="component" value="Unassembled WGS sequence"/>
</dbReference>
<evidence type="ECO:0008006" key="4">
    <source>
        <dbReference type="Google" id="ProtNLM"/>
    </source>
</evidence>
<dbReference type="SUPFAM" id="SSF143120">
    <property type="entry name" value="YefM-like"/>
    <property type="match status" value="1"/>
</dbReference>